<protein>
    <submittedName>
        <fullName evidence="1">Uncharacterized protein</fullName>
    </submittedName>
</protein>
<organism evidence="1">
    <name type="scientific">Eucalyptus grandis</name>
    <name type="common">Flooded gum</name>
    <dbReference type="NCBI Taxonomy" id="71139"/>
    <lineage>
        <taxon>Eukaryota</taxon>
        <taxon>Viridiplantae</taxon>
        <taxon>Streptophyta</taxon>
        <taxon>Embryophyta</taxon>
        <taxon>Tracheophyta</taxon>
        <taxon>Spermatophyta</taxon>
        <taxon>Magnoliopsida</taxon>
        <taxon>eudicotyledons</taxon>
        <taxon>Gunneridae</taxon>
        <taxon>Pentapetalae</taxon>
        <taxon>rosids</taxon>
        <taxon>malvids</taxon>
        <taxon>Myrtales</taxon>
        <taxon>Myrtaceae</taxon>
        <taxon>Myrtoideae</taxon>
        <taxon>Eucalypteae</taxon>
        <taxon>Eucalyptus</taxon>
    </lineage>
</organism>
<sequence length="78" mass="8899">MANTNSCTNFPRVNHHGLISQSQLLPLRLNHRASKNQKTLLMSLHPVLTHMASDHYVEMIFNLASHSKYMIPEMKLGC</sequence>
<evidence type="ECO:0000313" key="1">
    <source>
        <dbReference type="EMBL" id="KCW78922.1"/>
    </source>
</evidence>
<dbReference type="Gramene" id="KCW78922">
    <property type="protein sequence ID" value="KCW78922"/>
    <property type="gene ID" value="EUGRSUZ_C00359"/>
</dbReference>
<dbReference type="EMBL" id="KK198755">
    <property type="protein sequence ID" value="KCW78922.1"/>
    <property type="molecule type" value="Genomic_DNA"/>
</dbReference>
<dbReference type="AlphaFoldDB" id="A0A059CKP8"/>
<accession>A0A059CKP8</accession>
<reference evidence="1" key="1">
    <citation type="submission" date="2013-07" db="EMBL/GenBank/DDBJ databases">
        <title>The genome of Eucalyptus grandis.</title>
        <authorList>
            <person name="Schmutz J."/>
            <person name="Hayes R."/>
            <person name="Myburg A."/>
            <person name="Tuskan G."/>
            <person name="Grattapaglia D."/>
            <person name="Rokhsar D.S."/>
        </authorList>
    </citation>
    <scope>NUCLEOTIDE SEQUENCE</scope>
    <source>
        <tissue evidence="1">Leaf extractions</tissue>
    </source>
</reference>
<dbReference type="InParanoid" id="A0A059CKP8"/>
<gene>
    <name evidence="1" type="ORF">EUGRSUZ_C00359</name>
</gene>
<name>A0A059CKP8_EUCGR</name>
<proteinExistence type="predicted"/>